<reference evidence="2 3" key="2">
    <citation type="submission" date="2024-07" db="EMBL/GenBank/DDBJ databases">
        <authorList>
            <person name="Akdeniz Z."/>
        </authorList>
    </citation>
    <scope>NUCLEOTIDE SEQUENCE [LARGE SCALE GENOMIC DNA]</scope>
</reference>
<proteinExistence type="predicted"/>
<dbReference type="AlphaFoldDB" id="A0AA86QJU7"/>
<name>A0AA86QJU7_9EUKA</name>
<evidence type="ECO:0000313" key="1">
    <source>
        <dbReference type="EMBL" id="CAI9960839.1"/>
    </source>
</evidence>
<evidence type="ECO:0000313" key="3">
    <source>
        <dbReference type="Proteomes" id="UP001642409"/>
    </source>
</evidence>
<gene>
    <name evidence="2" type="ORF">HINF_LOCUS13967</name>
    <name evidence="1" type="ORF">HINF_LOCUS48484</name>
</gene>
<organism evidence="1">
    <name type="scientific">Hexamita inflata</name>
    <dbReference type="NCBI Taxonomy" id="28002"/>
    <lineage>
        <taxon>Eukaryota</taxon>
        <taxon>Metamonada</taxon>
        <taxon>Diplomonadida</taxon>
        <taxon>Hexamitidae</taxon>
        <taxon>Hexamitinae</taxon>
        <taxon>Hexamita</taxon>
    </lineage>
</organism>
<protein>
    <submittedName>
        <fullName evidence="2">Hypothetical_protein</fullName>
    </submittedName>
</protein>
<dbReference type="Proteomes" id="UP001642409">
    <property type="component" value="Unassembled WGS sequence"/>
</dbReference>
<reference evidence="1" key="1">
    <citation type="submission" date="2023-06" db="EMBL/GenBank/DDBJ databases">
        <authorList>
            <person name="Kurt Z."/>
        </authorList>
    </citation>
    <scope>NUCLEOTIDE SEQUENCE</scope>
</reference>
<dbReference type="EMBL" id="CAXDID020000033">
    <property type="protein sequence ID" value="CAL5995309.1"/>
    <property type="molecule type" value="Genomic_DNA"/>
</dbReference>
<evidence type="ECO:0000313" key="2">
    <source>
        <dbReference type="EMBL" id="CAL5995309.1"/>
    </source>
</evidence>
<dbReference type="EMBL" id="CATOUU010000937">
    <property type="protein sequence ID" value="CAI9960839.1"/>
    <property type="molecule type" value="Genomic_DNA"/>
</dbReference>
<keyword evidence="3" id="KW-1185">Reference proteome</keyword>
<accession>A0AA86QJU7</accession>
<comment type="caution">
    <text evidence="1">The sequence shown here is derived from an EMBL/GenBank/DDBJ whole genome shotgun (WGS) entry which is preliminary data.</text>
</comment>
<sequence>MVSGAFQMFILRPSKTCLVYECFFLYTTYPTTTTAAIITAPVDPIISPKFKSDFVSTSTMISQQLSTQFAPLKLISLQSSILVREWSLRSSFPTVNVEMGNPTSHVTPRRWIQTRDFKIFDHESCEQTFFAFLAHSK</sequence>